<dbReference type="EMBL" id="UZAL01028925">
    <property type="protein sequence ID" value="VDP44635.1"/>
    <property type="molecule type" value="Genomic_DNA"/>
</dbReference>
<keyword evidence="3" id="KW-1185">Reference proteome</keyword>
<sequence length="61" mass="6734">MNLSQLENQISQELNQLLNELEGYNQHRRLLLKSAGSSSSQPRPRTTINNPSEVASDGVAV</sequence>
<proteinExistence type="predicted"/>
<dbReference type="STRING" id="31246.A0A183P246"/>
<protein>
    <submittedName>
        <fullName evidence="2">Uncharacterized protein</fullName>
    </submittedName>
</protein>
<name>A0A183P246_9TREM</name>
<reference evidence="2 3" key="1">
    <citation type="submission" date="2018-11" db="EMBL/GenBank/DDBJ databases">
        <authorList>
            <consortium name="Pathogen Informatics"/>
        </authorList>
    </citation>
    <scope>NUCLEOTIDE SEQUENCE [LARGE SCALE GENOMIC DNA]</scope>
    <source>
        <strain>Denwood</strain>
        <strain evidence="3">Zambia</strain>
    </source>
</reference>
<evidence type="ECO:0000313" key="3">
    <source>
        <dbReference type="Proteomes" id="UP000269396"/>
    </source>
</evidence>
<dbReference type="AlphaFoldDB" id="A0A183P246"/>
<evidence type="ECO:0000313" key="2">
    <source>
        <dbReference type="EMBL" id="VDP44635.1"/>
    </source>
</evidence>
<organism evidence="2 3">
    <name type="scientific">Schistosoma mattheei</name>
    <dbReference type="NCBI Taxonomy" id="31246"/>
    <lineage>
        <taxon>Eukaryota</taxon>
        <taxon>Metazoa</taxon>
        <taxon>Spiralia</taxon>
        <taxon>Lophotrochozoa</taxon>
        <taxon>Platyhelminthes</taxon>
        <taxon>Trematoda</taxon>
        <taxon>Digenea</taxon>
        <taxon>Strigeidida</taxon>
        <taxon>Schistosomatoidea</taxon>
        <taxon>Schistosomatidae</taxon>
        <taxon>Schistosoma</taxon>
    </lineage>
</organism>
<feature type="compositionally biased region" description="Polar residues" evidence="1">
    <location>
        <begin position="35"/>
        <end position="53"/>
    </location>
</feature>
<gene>
    <name evidence="2" type="ORF">SMTD_LOCUS8432</name>
</gene>
<dbReference type="Proteomes" id="UP000269396">
    <property type="component" value="Unassembled WGS sequence"/>
</dbReference>
<feature type="region of interest" description="Disordered" evidence="1">
    <location>
        <begin position="33"/>
        <end position="61"/>
    </location>
</feature>
<evidence type="ECO:0000256" key="1">
    <source>
        <dbReference type="SAM" id="MobiDB-lite"/>
    </source>
</evidence>
<accession>A0A183P246</accession>